<evidence type="ECO:0000313" key="3">
    <source>
        <dbReference type="Proteomes" id="UP000326924"/>
    </source>
</evidence>
<dbReference type="AlphaFoldDB" id="A0A5J5EDE1"/>
<dbReference type="EMBL" id="VXIS01000448">
    <property type="protein sequence ID" value="KAA8893404.1"/>
    <property type="molecule type" value="Genomic_DNA"/>
</dbReference>
<comment type="caution">
    <text evidence="2">The sequence shown here is derived from an EMBL/GenBank/DDBJ whole genome shotgun (WGS) entry which is preliminary data.</text>
</comment>
<dbReference type="Proteomes" id="UP000326924">
    <property type="component" value="Unassembled WGS sequence"/>
</dbReference>
<feature type="region of interest" description="Disordered" evidence="1">
    <location>
        <begin position="67"/>
        <end position="95"/>
    </location>
</feature>
<proteinExistence type="predicted"/>
<gene>
    <name evidence="2" type="ORF">FN846DRAFT_1025730</name>
</gene>
<reference evidence="2 3" key="1">
    <citation type="submission" date="2019-09" db="EMBL/GenBank/DDBJ databases">
        <title>Draft genome of the ectomycorrhizal ascomycete Sphaerosporella brunnea.</title>
        <authorList>
            <consortium name="DOE Joint Genome Institute"/>
            <person name="Benucci G.M."/>
            <person name="Marozzi G."/>
            <person name="Antonielli L."/>
            <person name="Sanchez S."/>
            <person name="Marco P."/>
            <person name="Wang X."/>
            <person name="Falini L.B."/>
            <person name="Barry K."/>
            <person name="Haridas S."/>
            <person name="Lipzen A."/>
            <person name="Labutti K."/>
            <person name="Grigoriev I.V."/>
            <person name="Murat C."/>
            <person name="Martin F."/>
            <person name="Albertini E."/>
            <person name="Donnini D."/>
            <person name="Bonito G."/>
        </authorList>
    </citation>
    <scope>NUCLEOTIDE SEQUENCE [LARGE SCALE GENOMIC DNA]</scope>
    <source>
        <strain evidence="2 3">Sb_GMNB300</strain>
    </source>
</reference>
<feature type="region of interest" description="Disordered" evidence="1">
    <location>
        <begin position="185"/>
        <end position="215"/>
    </location>
</feature>
<accession>A0A5J5EDE1</accession>
<protein>
    <submittedName>
        <fullName evidence="2">Uncharacterized protein</fullName>
    </submittedName>
</protein>
<sequence>MASLRVRLASVPVLFARRMHSGALGQRLYRVPRTPVGLSETLAKTQGSQKPAIRQGKVENCDFQGRVGENTETAGSNGLSQAREHPPEQRPSPQGRTVLERIEQLELLNEQRTHELQDERFRNYALSARLLTLETAFQNADGRSIVMDSLASGFSAISKQLASEMGGLANKLDLLLDDHRKACRSADPKDANKDDLDQLRGRVQPPKEEGCPSEEISRVECELDWRVVKLEEDLEDYRLEIEERVFRPLLQRVSGLEAKEEKTAQQLVTLSESQKKLERRVLDLEVPDVPQASKAEIEKAVEEMAKLVSEVFVQLGNRLDKTDEAAKETSQKVKQLRKSIFG</sequence>
<evidence type="ECO:0000256" key="1">
    <source>
        <dbReference type="SAM" id="MobiDB-lite"/>
    </source>
</evidence>
<feature type="compositionally biased region" description="Polar residues" evidence="1">
    <location>
        <begin position="70"/>
        <end position="80"/>
    </location>
</feature>
<keyword evidence="3" id="KW-1185">Reference proteome</keyword>
<name>A0A5J5EDE1_9PEZI</name>
<evidence type="ECO:0000313" key="2">
    <source>
        <dbReference type="EMBL" id="KAA8893404.1"/>
    </source>
</evidence>
<organism evidence="2 3">
    <name type="scientific">Sphaerosporella brunnea</name>
    <dbReference type="NCBI Taxonomy" id="1250544"/>
    <lineage>
        <taxon>Eukaryota</taxon>
        <taxon>Fungi</taxon>
        <taxon>Dikarya</taxon>
        <taxon>Ascomycota</taxon>
        <taxon>Pezizomycotina</taxon>
        <taxon>Pezizomycetes</taxon>
        <taxon>Pezizales</taxon>
        <taxon>Pyronemataceae</taxon>
        <taxon>Sphaerosporella</taxon>
    </lineage>
</organism>
<dbReference type="InParanoid" id="A0A5J5EDE1"/>